<dbReference type="Pfam" id="PF12051">
    <property type="entry name" value="DUF3533"/>
    <property type="match status" value="1"/>
</dbReference>
<feature type="region of interest" description="Disordered" evidence="1">
    <location>
        <begin position="462"/>
        <end position="505"/>
    </location>
</feature>
<dbReference type="PANTHER" id="PTHR34814">
    <property type="entry name" value="NITROSOGUANIDINE RESISTANCE PROTEIN SNG1"/>
    <property type="match status" value="1"/>
</dbReference>
<feature type="compositionally biased region" description="Pro residues" evidence="1">
    <location>
        <begin position="471"/>
        <end position="480"/>
    </location>
</feature>
<evidence type="ECO:0000256" key="1">
    <source>
        <dbReference type="SAM" id="MobiDB-lite"/>
    </source>
</evidence>
<keyword evidence="2" id="KW-0472">Membrane</keyword>
<name>A0A4Y7Q782_9AGAM</name>
<protein>
    <recommendedName>
        <fullName evidence="3">DUF3533 domain-containing protein</fullName>
    </recommendedName>
</protein>
<organism evidence="4 5">
    <name type="scientific">Rickenella mellea</name>
    <dbReference type="NCBI Taxonomy" id="50990"/>
    <lineage>
        <taxon>Eukaryota</taxon>
        <taxon>Fungi</taxon>
        <taxon>Dikarya</taxon>
        <taxon>Basidiomycota</taxon>
        <taxon>Agaricomycotina</taxon>
        <taxon>Agaricomycetes</taxon>
        <taxon>Hymenochaetales</taxon>
        <taxon>Rickenellaceae</taxon>
        <taxon>Rickenella</taxon>
    </lineage>
</organism>
<feature type="transmembrane region" description="Helical" evidence="2">
    <location>
        <begin position="433"/>
        <end position="454"/>
    </location>
</feature>
<feature type="compositionally biased region" description="Acidic residues" evidence="1">
    <location>
        <begin position="1"/>
        <end position="10"/>
    </location>
</feature>
<accession>A0A4Y7Q782</accession>
<evidence type="ECO:0000313" key="5">
    <source>
        <dbReference type="Proteomes" id="UP000294933"/>
    </source>
</evidence>
<feature type="transmembrane region" description="Helical" evidence="2">
    <location>
        <begin position="311"/>
        <end position="330"/>
    </location>
</feature>
<dbReference type="PANTHER" id="PTHR34814:SF1">
    <property type="entry name" value="NITROSOGUANIDINE RESISTANCE PROTEIN SNG1"/>
    <property type="match status" value="1"/>
</dbReference>
<dbReference type="AlphaFoldDB" id="A0A4Y7Q782"/>
<dbReference type="Proteomes" id="UP000294933">
    <property type="component" value="Unassembled WGS sequence"/>
</dbReference>
<dbReference type="InterPro" id="IPR022703">
    <property type="entry name" value="DUF3533"/>
</dbReference>
<feature type="compositionally biased region" description="Polar residues" evidence="1">
    <location>
        <begin position="23"/>
        <end position="40"/>
    </location>
</feature>
<evidence type="ECO:0000259" key="3">
    <source>
        <dbReference type="Pfam" id="PF12051"/>
    </source>
</evidence>
<gene>
    <name evidence="4" type="ORF">BD410DRAFT_768789</name>
</gene>
<proteinExistence type="predicted"/>
<evidence type="ECO:0000256" key="2">
    <source>
        <dbReference type="SAM" id="Phobius"/>
    </source>
</evidence>
<sequence>MSTPQPDEDTDHTAMSKSKLHQSRSFTDTTTEQISPSSEKPSNDRPKLRTFSYSFWSPEIAGLRRAYLKIVVPVVVMIVVLMWITLPIYWGSLASSAKHTHNLEAWIVDRDGGQLGQAITQTFLSTSGPLSLGWRSISPAEAGTDADVAITIAEEKAWIAVVVEPNVSARLTLARQTGDKTYNPASAINVYYAQARNEIAANNFLVPIATQLLTGVTQRFAASSFASFLQSEGLVGNATALGLFVQAPATVVPGVSWTMNNLRPYTAPVAQAVTLVGQIYICIFAFITTMVHSAARPILEPYLTLRSYIRLRALVPLILYIPLSLFYSMVSLPFHLPFGTKFGTGGFFIFWAYIYLGMLALGLALESMITLLTARFVPFFLVLWIIANISSAVIPAELQPAIYKYGLGFPVWNMEQAIRCIIFNTANHLGRNAGILIGWIAISFISLIFFCWFARKSGHHDVSSAPRGGHGPPPPPPPPTEGGMDADSLHDGGNEKHRLGKGDEP</sequence>
<dbReference type="GO" id="GO:0016020">
    <property type="term" value="C:membrane"/>
    <property type="evidence" value="ECO:0007669"/>
    <property type="project" value="TreeGrafter"/>
</dbReference>
<feature type="transmembrane region" description="Helical" evidence="2">
    <location>
        <begin position="376"/>
        <end position="396"/>
    </location>
</feature>
<dbReference type="OrthoDB" id="2140105at2759"/>
<evidence type="ECO:0000313" key="4">
    <source>
        <dbReference type="EMBL" id="TDL23497.1"/>
    </source>
</evidence>
<feature type="transmembrane region" description="Helical" evidence="2">
    <location>
        <begin position="342"/>
        <end position="364"/>
    </location>
</feature>
<dbReference type="VEuPathDB" id="FungiDB:BD410DRAFT_768789"/>
<keyword evidence="5" id="KW-1185">Reference proteome</keyword>
<keyword evidence="2" id="KW-1133">Transmembrane helix</keyword>
<keyword evidence="2" id="KW-0812">Transmembrane</keyword>
<dbReference type="STRING" id="50990.A0A4Y7Q782"/>
<feature type="compositionally biased region" description="Basic and acidic residues" evidence="1">
    <location>
        <begin position="487"/>
        <end position="505"/>
    </location>
</feature>
<feature type="region of interest" description="Disordered" evidence="1">
    <location>
        <begin position="1"/>
        <end position="45"/>
    </location>
</feature>
<feature type="transmembrane region" description="Helical" evidence="2">
    <location>
        <begin position="70"/>
        <end position="90"/>
    </location>
</feature>
<dbReference type="InterPro" id="IPR053001">
    <property type="entry name" value="MNNG_permease-like"/>
</dbReference>
<dbReference type="EMBL" id="ML170170">
    <property type="protein sequence ID" value="TDL23497.1"/>
    <property type="molecule type" value="Genomic_DNA"/>
</dbReference>
<feature type="domain" description="DUF3533" evidence="3">
    <location>
        <begin position="75"/>
        <end position="444"/>
    </location>
</feature>
<reference evidence="4 5" key="1">
    <citation type="submission" date="2018-06" db="EMBL/GenBank/DDBJ databases">
        <title>A transcriptomic atlas of mushroom development highlights an independent origin of complex multicellularity.</title>
        <authorList>
            <consortium name="DOE Joint Genome Institute"/>
            <person name="Krizsan K."/>
            <person name="Almasi E."/>
            <person name="Merenyi Z."/>
            <person name="Sahu N."/>
            <person name="Viragh M."/>
            <person name="Koszo T."/>
            <person name="Mondo S."/>
            <person name="Kiss B."/>
            <person name="Balint B."/>
            <person name="Kues U."/>
            <person name="Barry K."/>
            <person name="Hegedus J.C."/>
            <person name="Henrissat B."/>
            <person name="Johnson J."/>
            <person name="Lipzen A."/>
            <person name="Ohm R."/>
            <person name="Nagy I."/>
            <person name="Pangilinan J."/>
            <person name="Yan J."/>
            <person name="Xiong Y."/>
            <person name="Grigoriev I.V."/>
            <person name="Hibbett D.S."/>
            <person name="Nagy L.G."/>
        </authorList>
    </citation>
    <scope>NUCLEOTIDE SEQUENCE [LARGE SCALE GENOMIC DNA]</scope>
    <source>
        <strain evidence="4 5">SZMC22713</strain>
    </source>
</reference>
<feature type="transmembrane region" description="Helical" evidence="2">
    <location>
        <begin position="269"/>
        <end position="291"/>
    </location>
</feature>